<dbReference type="SMART" id="SM00900">
    <property type="entry name" value="FMN_bind"/>
    <property type="match status" value="1"/>
</dbReference>
<keyword evidence="1" id="KW-0813">Transport</keyword>
<dbReference type="EMBL" id="MJIE01000001">
    <property type="protein sequence ID" value="OLR56380.1"/>
    <property type="molecule type" value="Genomic_DNA"/>
</dbReference>
<keyword evidence="6" id="KW-0472">Membrane</keyword>
<proteinExistence type="predicted"/>
<dbReference type="GO" id="GO:0010181">
    <property type="term" value="F:FMN binding"/>
    <property type="evidence" value="ECO:0007669"/>
    <property type="project" value="InterPro"/>
</dbReference>
<evidence type="ECO:0000256" key="2">
    <source>
        <dbReference type="ARBA" id="ARBA00022553"/>
    </source>
</evidence>
<dbReference type="Pfam" id="PF04205">
    <property type="entry name" value="FMN_bind"/>
    <property type="match status" value="1"/>
</dbReference>
<dbReference type="InterPro" id="IPR007329">
    <property type="entry name" value="FMN-bd"/>
</dbReference>
<keyword evidence="4" id="KW-0288">FMN</keyword>
<evidence type="ECO:0000313" key="9">
    <source>
        <dbReference type="Proteomes" id="UP000187404"/>
    </source>
</evidence>
<sequence length="190" mass="20079">MKSNTFKEYIAPIVVLVCICLVITAALAVVYGVTKPIIDTNSRAKADATRGALLPAAEKQFVEYKGKLVSHSGDGVAVTECYTAKNESGMVCTVESKSFGGTLTMMVGVDNKGEVTGVEVTNHSDTPGLGTKDFEPSYLKQYKGLTKLNSTSVKDDGQIKYISGASVSGSAVHYGVYAALEQYKTMGGVK</sequence>
<dbReference type="GO" id="GO:0022900">
    <property type="term" value="P:electron transport chain"/>
    <property type="evidence" value="ECO:0007669"/>
    <property type="project" value="InterPro"/>
</dbReference>
<evidence type="ECO:0000256" key="4">
    <source>
        <dbReference type="ARBA" id="ARBA00022643"/>
    </source>
</evidence>
<dbReference type="PANTHER" id="PTHR36118:SF1">
    <property type="entry name" value="ION-TRANSLOCATING OXIDOREDUCTASE COMPLEX SUBUNIT G"/>
    <property type="match status" value="1"/>
</dbReference>
<dbReference type="PANTHER" id="PTHR36118">
    <property type="entry name" value="ION-TRANSLOCATING OXIDOREDUCTASE COMPLEX SUBUNIT G"/>
    <property type="match status" value="1"/>
</dbReference>
<keyword evidence="3" id="KW-0285">Flavoprotein</keyword>
<dbReference type="PIRSF" id="PIRSF006091">
    <property type="entry name" value="E_trnsport_RnfG"/>
    <property type="match status" value="1"/>
</dbReference>
<dbReference type="RefSeq" id="WP_075713950.1">
    <property type="nucleotide sequence ID" value="NZ_MJIE01000001.1"/>
</dbReference>
<comment type="caution">
    <text evidence="8">The sequence shown here is derived from an EMBL/GenBank/DDBJ whole genome shotgun (WGS) entry which is preliminary data.</text>
</comment>
<dbReference type="STRING" id="1261640.BHK98_10050"/>
<name>A0A1Q9JJJ8_9FIRM</name>
<accession>A0A1Q9JJJ8</accession>
<keyword evidence="5" id="KW-0249">Electron transport</keyword>
<evidence type="ECO:0000256" key="1">
    <source>
        <dbReference type="ARBA" id="ARBA00022448"/>
    </source>
</evidence>
<feature type="transmembrane region" description="Helical" evidence="6">
    <location>
        <begin position="9"/>
        <end position="33"/>
    </location>
</feature>
<keyword evidence="6" id="KW-1133">Transmembrane helix</keyword>
<dbReference type="Proteomes" id="UP000187404">
    <property type="component" value="Unassembled WGS sequence"/>
</dbReference>
<dbReference type="GO" id="GO:0009055">
    <property type="term" value="F:electron transfer activity"/>
    <property type="evidence" value="ECO:0007669"/>
    <property type="project" value="InterPro"/>
</dbReference>
<evidence type="ECO:0000256" key="5">
    <source>
        <dbReference type="ARBA" id="ARBA00022982"/>
    </source>
</evidence>
<evidence type="ECO:0000256" key="6">
    <source>
        <dbReference type="SAM" id="Phobius"/>
    </source>
</evidence>
<evidence type="ECO:0000256" key="3">
    <source>
        <dbReference type="ARBA" id="ARBA00022630"/>
    </source>
</evidence>
<dbReference type="OrthoDB" id="9794010at2"/>
<keyword evidence="2" id="KW-0597">Phosphoprotein</keyword>
<keyword evidence="6" id="KW-0812">Transmembrane</keyword>
<reference evidence="8 9" key="1">
    <citation type="journal article" date="2016" name="Appl. Environ. Microbiol.">
        <title>Function and Phylogeny of Bacterial Butyryl Coenzyme A:Acetate Transferases and Their Diversity in the Proximal Colon of Swine.</title>
        <authorList>
            <person name="Trachsel J."/>
            <person name="Bayles D.O."/>
            <person name="Looft T."/>
            <person name="Levine U.Y."/>
            <person name="Allen H.K."/>
        </authorList>
    </citation>
    <scope>NUCLEOTIDE SEQUENCE [LARGE SCALE GENOMIC DNA]</scope>
    <source>
        <strain evidence="8 9">68-3-10</strain>
    </source>
</reference>
<feature type="domain" description="FMN-binding" evidence="7">
    <location>
        <begin position="98"/>
        <end position="183"/>
    </location>
</feature>
<keyword evidence="9" id="KW-1185">Reference proteome</keyword>
<evidence type="ECO:0000259" key="7">
    <source>
        <dbReference type="SMART" id="SM00900"/>
    </source>
</evidence>
<dbReference type="GO" id="GO:0005886">
    <property type="term" value="C:plasma membrane"/>
    <property type="evidence" value="ECO:0007669"/>
    <property type="project" value="InterPro"/>
</dbReference>
<protein>
    <recommendedName>
        <fullName evidence="7">FMN-binding domain-containing protein</fullName>
    </recommendedName>
</protein>
<gene>
    <name evidence="8" type="ORF">BHK98_10050</name>
</gene>
<evidence type="ECO:0000313" key="8">
    <source>
        <dbReference type="EMBL" id="OLR56380.1"/>
    </source>
</evidence>
<dbReference type="InterPro" id="IPR010209">
    <property type="entry name" value="Ion_transpt_RnfG/RsxG"/>
</dbReference>
<organism evidence="8 9">
    <name type="scientific">Hornefia porci</name>
    <dbReference type="NCBI Taxonomy" id="2652292"/>
    <lineage>
        <taxon>Bacteria</taxon>
        <taxon>Bacillati</taxon>
        <taxon>Bacillota</taxon>
        <taxon>Clostridia</taxon>
        <taxon>Peptostreptococcales</taxon>
        <taxon>Anaerovoracaceae</taxon>
        <taxon>Hornefia</taxon>
    </lineage>
</organism>
<dbReference type="AlphaFoldDB" id="A0A1Q9JJJ8"/>